<dbReference type="AlphaFoldDB" id="A0A0U5B520"/>
<accession>A0A0U5B520</accession>
<evidence type="ECO:0000313" key="1">
    <source>
        <dbReference type="EMBL" id="BAU29794.1"/>
    </source>
</evidence>
<protein>
    <submittedName>
        <fullName evidence="1">Uncharacterized protein</fullName>
    </submittedName>
</protein>
<dbReference type="Proteomes" id="UP000217696">
    <property type="component" value="Chromosome"/>
</dbReference>
<keyword evidence="2" id="KW-1185">Reference proteome</keyword>
<sequence length="126" mass="14644">MNELLLQQILEELKGLKDEQQGLRQEIIDTRKTMATKEDTSDIRQTMATKEDVSDIPLIKQAVAEINERTKVIEQSVRHLEENEPADVLAMLDRIDQKLEEKDSEITVLNNRLFKVESTAERLRKQ</sequence>
<dbReference type="EMBL" id="AP017312">
    <property type="protein sequence ID" value="BAU29794.1"/>
    <property type="molecule type" value="Genomic_DNA"/>
</dbReference>
<organism evidence="1 2">
    <name type="scientific">Aneurinibacillus soli</name>
    <dbReference type="NCBI Taxonomy" id="1500254"/>
    <lineage>
        <taxon>Bacteria</taxon>
        <taxon>Bacillati</taxon>
        <taxon>Bacillota</taxon>
        <taxon>Bacilli</taxon>
        <taxon>Bacillales</taxon>
        <taxon>Paenibacillaceae</taxon>
        <taxon>Aneurinibacillus group</taxon>
        <taxon>Aneurinibacillus</taxon>
    </lineage>
</organism>
<name>A0A0U5B520_9BACL</name>
<proteinExistence type="predicted"/>
<reference evidence="1 2" key="1">
    <citation type="submission" date="2015-12" db="EMBL/GenBank/DDBJ databases">
        <title>Genome sequence of Aneurinibacillus soli.</title>
        <authorList>
            <person name="Lee J.S."/>
            <person name="Lee K.C."/>
            <person name="Kim K.K."/>
            <person name="Lee B.W."/>
        </authorList>
    </citation>
    <scope>NUCLEOTIDE SEQUENCE [LARGE SCALE GENOMIC DNA]</scope>
    <source>
        <strain evidence="1 2">CB4</strain>
    </source>
</reference>
<dbReference type="RefSeq" id="WP_096467441.1">
    <property type="nucleotide sequence ID" value="NZ_AP017312.1"/>
</dbReference>
<evidence type="ECO:0000313" key="2">
    <source>
        <dbReference type="Proteomes" id="UP000217696"/>
    </source>
</evidence>
<dbReference type="KEGG" id="asoc:CB4_04031"/>
<dbReference type="OrthoDB" id="2680327at2"/>
<gene>
    <name evidence="1" type="ORF">CB4_04031</name>
</gene>